<protein>
    <submittedName>
        <fullName evidence="1">Uncharacterized protein</fullName>
    </submittedName>
</protein>
<reference evidence="2" key="1">
    <citation type="submission" date="2017-01" db="EMBL/GenBank/DDBJ databases">
        <authorList>
            <person name="Varghese N."/>
            <person name="Submissions S."/>
        </authorList>
    </citation>
    <scope>NUCLEOTIDE SEQUENCE [LARGE SCALE GENOMIC DNA]</scope>
    <source>
        <strain evidence="2">DSM 18714</strain>
    </source>
</reference>
<name>A0A1N7K422_9RHOB</name>
<dbReference type="STRING" id="407234.SAMN05421795_101597"/>
<evidence type="ECO:0000313" key="2">
    <source>
        <dbReference type="Proteomes" id="UP000186098"/>
    </source>
</evidence>
<dbReference type="EMBL" id="FTOM01000001">
    <property type="protein sequence ID" value="SIS56352.1"/>
    <property type="molecule type" value="Genomic_DNA"/>
</dbReference>
<dbReference type="RefSeq" id="WP_076363393.1">
    <property type="nucleotide sequence ID" value="NZ_FTOM01000001.1"/>
</dbReference>
<dbReference type="AlphaFoldDB" id="A0A1N7K422"/>
<keyword evidence="2" id="KW-1185">Reference proteome</keyword>
<dbReference type="Proteomes" id="UP000186098">
    <property type="component" value="Unassembled WGS sequence"/>
</dbReference>
<sequence>MTLTPETIAALFTRDDSYRFARWTRPIVPCVFGADDATLAAIKGGIEAVVTLAGHRMAETDAEMGANLWVFLIRDWAELDGVPELGGLIEGIGQTAQILAARGASRYAQVRFEAEGAIRAVFLFVRVDEAAPMAAEDLALELGVTAILDWARPPVLGLAGDRMVVPPDLASLIRAAYDPVLPAASADPAHALRLFARVAAAGAA</sequence>
<gene>
    <name evidence="1" type="ORF">SAMN05421795_101597</name>
</gene>
<evidence type="ECO:0000313" key="1">
    <source>
        <dbReference type="EMBL" id="SIS56352.1"/>
    </source>
</evidence>
<accession>A0A1N7K422</accession>
<organism evidence="1 2">
    <name type="scientific">Phaeovulum vinaykumarii</name>
    <dbReference type="NCBI Taxonomy" id="407234"/>
    <lineage>
        <taxon>Bacteria</taxon>
        <taxon>Pseudomonadati</taxon>
        <taxon>Pseudomonadota</taxon>
        <taxon>Alphaproteobacteria</taxon>
        <taxon>Rhodobacterales</taxon>
        <taxon>Paracoccaceae</taxon>
        <taxon>Phaeovulum</taxon>
    </lineage>
</organism>
<proteinExistence type="predicted"/>